<evidence type="ECO:0000259" key="6">
    <source>
        <dbReference type="PROSITE" id="PS51294"/>
    </source>
</evidence>
<dbReference type="InterPro" id="IPR031105">
    <property type="entry name" value="TRP_plant"/>
</dbReference>
<dbReference type="Proteomes" id="UP001642487">
    <property type="component" value="Chromosome 6"/>
</dbReference>
<evidence type="ECO:0000313" key="7">
    <source>
        <dbReference type="EMBL" id="CAK9323772.1"/>
    </source>
</evidence>
<dbReference type="SUPFAM" id="SSF46689">
    <property type="entry name" value="Homeodomain-like"/>
    <property type="match status" value="1"/>
</dbReference>
<keyword evidence="8" id="KW-1185">Reference proteome</keyword>
<accession>A0ABP0YV13</accession>
<reference evidence="7 8" key="1">
    <citation type="submission" date="2024-03" db="EMBL/GenBank/DDBJ databases">
        <authorList>
            <person name="Gkanogiannis A."/>
            <person name="Becerra Lopez-Lavalle L."/>
        </authorList>
    </citation>
    <scope>NUCLEOTIDE SEQUENCE [LARGE SCALE GENOMIC DNA]</scope>
</reference>
<evidence type="ECO:0000256" key="2">
    <source>
        <dbReference type="ARBA" id="ARBA00023125"/>
    </source>
</evidence>
<keyword evidence="2" id="KW-0238">DNA-binding</keyword>
<dbReference type="PROSITE" id="PS51294">
    <property type="entry name" value="HTH_MYB"/>
    <property type="match status" value="1"/>
</dbReference>
<dbReference type="InterPro" id="IPR057625">
    <property type="entry name" value="TPR1-6-like_ubiquitin"/>
</dbReference>
<dbReference type="InterPro" id="IPR001005">
    <property type="entry name" value="SANT/Myb"/>
</dbReference>
<dbReference type="InterPro" id="IPR017930">
    <property type="entry name" value="Myb_dom"/>
</dbReference>
<name>A0ABP0YV13_9ROSI</name>
<keyword evidence="3" id="KW-0539">Nucleus</keyword>
<organism evidence="7 8">
    <name type="scientific">Citrullus colocynthis</name>
    <name type="common">colocynth</name>
    <dbReference type="NCBI Taxonomy" id="252529"/>
    <lineage>
        <taxon>Eukaryota</taxon>
        <taxon>Viridiplantae</taxon>
        <taxon>Streptophyta</taxon>
        <taxon>Embryophyta</taxon>
        <taxon>Tracheophyta</taxon>
        <taxon>Spermatophyta</taxon>
        <taxon>Magnoliopsida</taxon>
        <taxon>eudicotyledons</taxon>
        <taxon>Gunneridae</taxon>
        <taxon>Pentapetalae</taxon>
        <taxon>rosids</taxon>
        <taxon>fabids</taxon>
        <taxon>Cucurbitales</taxon>
        <taxon>Cucurbitaceae</taxon>
        <taxon>Benincaseae</taxon>
        <taxon>Citrullus</taxon>
    </lineage>
</organism>
<dbReference type="InterPro" id="IPR009057">
    <property type="entry name" value="Homeodomain-like_sf"/>
</dbReference>
<sequence>MVMKKRLDNGFNGFSDWTVPRGPRSLRKVHRKKDFEDGQICAIELLASLAGKLLQDGESTACSNTSDGDHSVIGTNVVKEERLNEEKAFKVECCDGGSSRSYDLDLEKTDEKQNLKKLQYVDNNTVLDCTSVVATSNSSDEACGDVKPVIRKTEFEEYHTKPEEGSPDFLESTDNGMNIGNEEENEAKGFGIGFQSMSHAHNSKDLKKSYGKSPTMANSSFKTKLPLSTDAIRSSFSRYRNYFKLASRDDDEKFRSNKSSTHSNSYRPPSRIAGRRIRKLLNSKYWKAAPKLKDCDVARSESIDDEAQNPFRKRKLHFNTEKYQVDSLYKRRRFFDQSSIVNSDGGMSSESVTNSPEKSVHIDKSGLAAILHGASVSTSSGQEASFLSKDAHVKFSIRSFKVPELFIDVPENATVGSLKKIVLEAVTAFLKDGLHVGVLVHGKKVRDDNRTLLQTGLTCKDNLDTVGFTLEPNLVHNTTPALCPEDPPQMLACDMTELLPSSPVNPVSSSGILDVALPNTTLTNSQNQDENKHELITTSIDKLPDNSLQDCKALVPVPEMTMEALAVVPLNPKSKRSEVVQRRTRRPFSVSEVEALVQAVEELGTGRWRDVKFRAFENADHRTYVDLKDKWKTLVHTARISPQQRRGEPVPQELLDRVLAAHAYWSQHQAKQHGGKHLQAGVVKALEGSSS</sequence>
<evidence type="ECO:0000313" key="8">
    <source>
        <dbReference type="Proteomes" id="UP001642487"/>
    </source>
</evidence>
<proteinExistence type="predicted"/>
<dbReference type="PANTHER" id="PTHR21717:SF70">
    <property type="entry name" value="TELOMERE REPEAT-BINDING PROTEIN 2-RELATED"/>
    <property type="match status" value="1"/>
</dbReference>
<comment type="subcellular location">
    <subcellularLocation>
        <location evidence="1">Nucleus</location>
    </subcellularLocation>
</comment>
<dbReference type="InterPro" id="IPR029071">
    <property type="entry name" value="Ubiquitin-like_domsf"/>
</dbReference>
<dbReference type="PANTHER" id="PTHR21717">
    <property type="entry name" value="TELOMERIC REPEAT BINDING PROTEIN"/>
    <property type="match status" value="1"/>
</dbReference>
<feature type="domain" description="Myb-like" evidence="5">
    <location>
        <begin position="580"/>
        <end position="635"/>
    </location>
</feature>
<gene>
    <name evidence="7" type="ORF">CITCOLO1_LOCUS15980</name>
</gene>
<dbReference type="Pfam" id="PF23603">
    <property type="entry name" value="Ubiquitin_TPR1"/>
    <property type="match status" value="1"/>
</dbReference>
<feature type="domain" description="HTH myb-type" evidence="6">
    <location>
        <begin position="581"/>
        <end position="639"/>
    </location>
</feature>
<dbReference type="EMBL" id="OZ021740">
    <property type="protein sequence ID" value="CAK9323772.1"/>
    <property type="molecule type" value="Genomic_DNA"/>
</dbReference>
<dbReference type="Gene3D" id="1.10.246.220">
    <property type="match status" value="1"/>
</dbReference>
<feature type="region of interest" description="Disordered" evidence="4">
    <location>
        <begin position="251"/>
        <end position="270"/>
    </location>
</feature>
<evidence type="ECO:0000256" key="1">
    <source>
        <dbReference type="ARBA" id="ARBA00004123"/>
    </source>
</evidence>
<evidence type="ECO:0000259" key="5">
    <source>
        <dbReference type="PROSITE" id="PS50090"/>
    </source>
</evidence>
<protein>
    <submittedName>
        <fullName evidence="7">Uncharacterized protein</fullName>
    </submittedName>
</protein>
<evidence type="ECO:0000256" key="4">
    <source>
        <dbReference type="SAM" id="MobiDB-lite"/>
    </source>
</evidence>
<dbReference type="PROSITE" id="PS50090">
    <property type="entry name" value="MYB_LIKE"/>
    <property type="match status" value="1"/>
</dbReference>
<dbReference type="SMART" id="SM00717">
    <property type="entry name" value="SANT"/>
    <property type="match status" value="1"/>
</dbReference>
<dbReference type="SUPFAM" id="SSF54236">
    <property type="entry name" value="Ubiquitin-like"/>
    <property type="match status" value="1"/>
</dbReference>
<evidence type="ECO:0000256" key="3">
    <source>
        <dbReference type="ARBA" id="ARBA00023242"/>
    </source>
</evidence>
<dbReference type="CDD" id="cd11660">
    <property type="entry name" value="SANT_TRF"/>
    <property type="match status" value="1"/>
</dbReference>
<feature type="compositionally biased region" description="Polar residues" evidence="4">
    <location>
        <begin position="257"/>
        <end position="267"/>
    </location>
</feature>